<evidence type="ECO:0000313" key="2">
    <source>
        <dbReference type="WBParaSite" id="ACRNAN_scaffold1741.g12595.t1"/>
    </source>
</evidence>
<keyword evidence="1" id="KW-1185">Reference proteome</keyword>
<name>A0A914D196_9BILA</name>
<reference evidence="2" key="1">
    <citation type="submission" date="2022-11" db="UniProtKB">
        <authorList>
            <consortium name="WormBaseParasite"/>
        </authorList>
    </citation>
    <scope>IDENTIFICATION</scope>
</reference>
<dbReference type="WBParaSite" id="ACRNAN_scaffold1741.g12595.t1">
    <property type="protein sequence ID" value="ACRNAN_scaffold1741.g12595.t1"/>
    <property type="gene ID" value="ACRNAN_scaffold1741.g12595"/>
</dbReference>
<dbReference type="AlphaFoldDB" id="A0A914D196"/>
<organism evidence="1 2">
    <name type="scientific">Acrobeloides nanus</name>
    <dbReference type="NCBI Taxonomy" id="290746"/>
    <lineage>
        <taxon>Eukaryota</taxon>
        <taxon>Metazoa</taxon>
        <taxon>Ecdysozoa</taxon>
        <taxon>Nematoda</taxon>
        <taxon>Chromadorea</taxon>
        <taxon>Rhabditida</taxon>
        <taxon>Tylenchina</taxon>
        <taxon>Cephalobomorpha</taxon>
        <taxon>Cephaloboidea</taxon>
        <taxon>Cephalobidae</taxon>
        <taxon>Acrobeloides</taxon>
    </lineage>
</organism>
<proteinExistence type="predicted"/>
<evidence type="ECO:0000313" key="1">
    <source>
        <dbReference type="Proteomes" id="UP000887540"/>
    </source>
</evidence>
<protein>
    <submittedName>
        <fullName evidence="2">Uncharacterized protein</fullName>
    </submittedName>
</protein>
<dbReference type="Proteomes" id="UP000887540">
    <property type="component" value="Unplaced"/>
</dbReference>
<sequence length="117" mass="13148">MKNLRLIVDCQPVRSGKLSNVGPSGQWNGTKTAAIVDLMPRVYCTYPDVKKILLGNHRMNWDDIPTDLLLKCRLEKRLEIAKKGSEALVNTVTDDFNDYINAVKNNVKKSRQCAGSE</sequence>
<accession>A0A914D196</accession>